<sequence>MDSIAYRVAVDQLVQSFNGVANRGQWMEAIENRRRQAGDEYQAQTIEQIAFEWLDLAREERLGIEVDPVLGLTVYGAQE</sequence>
<dbReference type="RefSeq" id="WP_149437755.1">
    <property type="nucleotide sequence ID" value="NZ_VTPX01000021.1"/>
</dbReference>
<accession>A0A640W955</accession>
<keyword evidence="2" id="KW-1185">Reference proteome</keyword>
<comment type="caution">
    <text evidence="1">The sequence shown here is derived from an EMBL/GenBank/DDBJ whole genome shotgun (WGS) entry which is preliminary data.</text>
</comment>
<gene>
    <name evidence="1" type="ORF">F0A16_20500</name>
</gene>
<dbReference type="AlphaFoldDB" id="A0A640W955"/>
<dbReference type="EMBL" id="VTPX01000021">
    <property type="protein sequence ID" value="KAA0015472.1"/>
    <property type="molecule type" value="Genomic_DNA"/>
</dbReference>
<organism evidence="1 2">
    <name type="scientific">Salinicola corii</name>
    <dbReference type="NCBI Taxonomy" id="2606937"/>
    <lineage>
        <taxon>Bacteria</taxon>
        <taxon>Pseudomonadati</taxon>
        <taxon>Pseudomonadota</taxon>
        <taxon>Gammaproteobacteria</taxon>
        <taxon>Oceanospirillales</taxon>
        <taxon>Halomonadaceae</taxon>
        <taxon>Salinicola</taxon>
    </lineage>
</organism>
<protein>
    <submittedName>
        <fullName evidence="1">Uncharacterized protein</fullName>
    </submittedName>
</protein>
<evidence type="ECO:0000313" key="2">
    <source>
        <dbReference type="Proteomes" id="UP000466024"/>
    </source>
</evidence>
<dbReference type="Proteomes" id="UP000466024">
    <property type="component" value="Unassembled WGS sequence"/>
</dbReference>
<name>A0A640W955_9GAMM</name>
<evidence type="ECO:0000313" key="1">
    <source>
        <dbReference type="EMBL" id="KAA0015472.1"/>
    </source>
</evidence>
<reference evidence="1 2" key="1">
    <citation type="submission" date="2019-08" db="EMBL/GenBank/DDBJ databases">
        <title>Bioinformatics analysis of the strain L3 and L5.</title>
        <authorList>
            <person name="Li X."/>
        </authorList>
    </citation>
    <scope>NUCLEOTIDE SEQUENCE [LARGE SCALE GENOMIC DNA]</scope>
    <source>
        <strain evidence="1 2">L3</strain>
    </source>
</reference>
<proteinExistence type="predicted"/>